<organism evidence="7 8">
    <name type="scientific">Deinococcus rhizophilus</name>
    <dbReference type="NCBI Taxonomy" id="3049544"/>
    <lineage>
        <taxon>Bacteria</taxon>
        <taxon>Thermotogati</taxon>
        <taxon>Deinococcota</taxon>
        <taxon>Deinococci</taxon>
        <taxon>Deinococcales</taxon>
        <taxon>Deinococcaceae</taxon>
        <taxon>Deinococcus</taxon>
    </lineage>
</organism>
<dbReference type="EMBL" id="JASNGB010000052">
    <property type="protein sequence ID" value="MDL2344022.1"/>
    <property type="molecule type" value="Genomic_DNA"/>
</dbReference>
<dbReference type="InterPro" id="IPR006121">
    <property type="entry name" value="HMA_dom"/>
</dbReference>
<feature type="transmembrane region" description="Helical" evidence="5">
    <location>
        <begin position="129"/>
        <end position="147"/>
    </location>
</feature>
<feature type="domain" description="HMA" evidence="6">
    <location>
        <begin position="13"/>
        <end position="76"/>
    </location>
</feature>
<keyword evidence="8" id="KW-1185">Reference proteome</keyword>
<keyword evidence="4 5" id="KW-0472">Membrane</keyword>
<feature type="transmembrane region" description="Helical" evidence="5">
    <location>
        <begin position="159"/>
        <end position="176"/>
    </location>
</feature>
<dbReference type="RefSeq" id="WP_285522732.1">
    <property type="nucleotide sequence ID" value="NZ_JASNGB010000052.1"/>
</dbReference>
<evidence type="ECO:0000256" key="5">
    <source>
        <dbReference type="SAM" id="Phobius"/>
    </source>
</evidence>
<keyword evidence="2 5" id="KW-0812">Transmembrane</keyword>
<protein>
    <submittedName>
        <fullName evidence="7">Cation transporter</fullName>
    </submittedName>
</protein>
<keyword evidence="3 5" id="KW-1133">Transmembrane helix</keyword>
<evidence type="ECO:0000313" key="8">
    <source>
        <dbReference type="Proteomes" id="UP001302059"/>
    </source>
</evidence>
<dbReference type="Gene3D" id="1.20.1510.10">
    <property type="entry name" value="Cation efflux protein transmembrane domain"/>
    <property type="match status" value="1"/>
</dbReference>
<feature type="transmembrane region" description="Helical" evidence="5">
    <location>
        <begin position="188"/>
        <end position="209"/>
    </location>
</feature>
<dbReference type="Pfam" id="PF01545">
    <property type="entry name" value="Cation_efflux"/>
    <property type="match status" value="1"/>
</dbReference>
<sequence>MEPSPVPLPSPPERLTFRVPGMDCAAEEHLVRLGLEEQPGVTHLAFDLPARTVVVTHQGDAAAIERRMEGLGLGAALVGRAEGPATGPGEEEAGQRRLLVTVLLINGSLFILELGAGVLAGSLGLVADSLDMLADALVYGLSLLAVGRSGAHKKRVARISGVLQLGLAVLGLVEVLRRFAGAGEPPDFGPMIGVSLVALAGNAASLRVLQRARNPEAHLRASQIFTTNDVIVNIGVIVAGGLVLLSGSALPDLVVGAAVFMLVASGAWRILRLAR</sequence>
<dbReference type="InterPro" id="IPR027469">
    <property type="entry name" value="Cation_efflux_TMD_sf"/>
</dbReference>
<reference evidence="7 8" key="1">
    <citation type="submission" date="2023-05" db="EMBL/GenBank/DDBJ databases">
        <authorList>
            <person name="Gao F."/>
        </authorList>
    </citation>
    <scope>NUCLEOTIDE SEQUENCE [LARGE SCALE GENOMIC DNA]</scope>
    <source>
        <strain evidence="7 8">MIMF12</strain>
    </source>
</reference>
<feature type="transmembrane region" description="Helical" evidence="5">
    <location>
        <begin position="253"/>
        <end position="271"/>
    </location>
</feature>
<dbReference type="Gene3D" id="3.30.70.100">
    <property type="match status" value="1"/>
</dbReference>
<evidence type="ECO:0000313" key="7">
    <source>
        <dbReference type="EMBL" id="MDL2344022.1"/>
    </source>
</evidence>
<evidence type="ECO:0000256" key="2">
    <source>
        <dbReference type="ARBA" id="ARBA00022692"/>
    </source>
</evidence>
<evidence type="ECO:0000259" key="6">
    <source>
        <dbReference type="PROSITE" id="PS50846"/>
    </source>
</evidence>
<dbReference type="SUPFAM" id="SSF161111">
    <property type="entry name" value="Cation efflux protein transmembrane domain-like"/>
    <property type="match status" value="1"/>
</dbReference>
<accession>A0ABT7JG36</accession>
<dbReference type="PROSITE" id="PS50846">
    <property type="entry name" value="HMA_2"/>
    <property type="match status" value="1"/>
</dbReference>
<dbReference type="SUPFAM" id="SSF55008">
    <property type="entry name" value="HMA, heavy metal-associated domain"/>
    <property type="match status" value="1"/>
</dbReference>
<proteinExistence type="predicted"/>
<evidence type="ECO:0000256" key="3">
    <source>
        <dbReference type="ARBA" id="ARBA00022989"/>
    </source>
</evidence>
<name>A0ABT7JG36_9DEIO</name>
<comment type="caution">
    <text evidence="7">The sequence shown here is derived from an EMBL/GenBank/DDBJ whole genome shotgun (WGS) entry which is preliminary data.</text>
</comment>
<evidence type="ECO:0000256" key="1">
    <source>
        <dbReference type="ARBA" id="ARBA00004141"/>
    </source>
</evidence>
<gene>
    <name evidence="7" type="ORF">QOL99_07640</name>
</gene>
<dbReference type="InterPro" id="IPR036163">
    <property type="entry name" value="HMA_dom_sf"/>
</dbReference>
<feature type="transmembrane region" description="Helical" evidence="5">
    <location>
        <begin position="98"/>
        <end position="123"/>
    </location>
</feature>
<dbReference type="InterPro" id="IPR058533">
    <property type="entry name" value="Cation_efflux_TM"/>
</dbReference>
<dbReference type="Pfam" id="PF00403">
    <property type="entry name" value="HMA"/>
    <property type="match status" value="1"/>
</dbReference>
<dbReference type="Proteomes" id="UP001302059">
    <property type="component" value="Unassembled WGS sequence"/>
</dbReference>
<evidence type="ECO:0000256" key="4">
    <source>
        <dbReference type="ARBA" id="ARBA00023136"/>
    </source>
</evidence>
<dbReference type="CDD" id="cd00371">
    <property type="entry name" value="HMA"/>
    <property type="match status" value="1"/>
</dbReference>
<feature type="transmembrane region" description="Helical" evidence="5">
    <location>
        <begin position="230"/>
        <end position="247"/>
    </location>
</feature>
<comment type="subcellular location">
    <subcellularLocation>
        <location evidence="1">Membrane</location>
        <topology evidence="1">Multi-pass membrane protein</topology>
    </subcellularLocation>
</comment>